<gene>
    <name evidence="2" type="ORF">EJP67_01205</name>
</gene>
<evidence type="ECO:0000313" key="2">
    <source>
        <dbReference type="EMBL" id="RUR65669.1"/>
    </source>
</evidence>
<name>A0A433MCM2_9BURK</name>
<protein>
    <submittedName>
        <fullName evidence="2">CinA family protein</fullName>
    </submittedName>
</protein>
<sequence>MTAPSLPESLPDSLPVLAARVGEALRARGQTVAVVESSAGGLASAALLAIAGASAYFKGGAVVYSRRAGRALLNLTVEDMAGMRGETEPYARLVAGRVRDTHHSTWGIAESGAAGPSPSPYGDVPGRVCLALAGPVTVSRTIETGNADRPANMDLFARHLLALFDETLRAQATD</sequence>
<evidence type="ECO:0000313" key="3">
    <source>
        <dbReference type="Proteomes" id="UP000281118"/>
    </source>
</evidence>
<evidence type="ECO:0000259" key="1">
    <source>
        <dbReference type="Pfam" id="PF02464"/>
    </source>
</evidence>
<dbReference type="EMBL" id="RXFT01000001">
    <property type="protein sequence ID" value="RUR65669.1"/>
    <property type="molecule type" value="Genomic_DNA"/>
</dbReference>
<dbReference type="OrthoDB" id="1253990at2"/>
<accession>A0A433MCM2</accession>
<dbReference type="SUPFAM" id="SSF142433">
    <property type="entry name" value="CinA-like"/>
    <property type="match status" value="1"/>
</dbReference>
<dbReference type="Gene3D" id="3.90.950.20">
    <property type="entry name" value="CinA-like"/>
    <property type="match status" value="1"/>
</dbReference>
<proteinExistence type="predicted"/>
<comment type="caution">
    <text evidence="2">The sequence shown here is derived from an EMBL/GenBank/DDBJ whole genome shotgun (WGS) entry which is preliminary data.</text>
</comment>
<reference evidence="2 3" key="1">
    <citation type="submission" date="2018-12" db="EMBL/GenBank/DDBJ databases">
        <title>The genome sequences of Variovorax guangxiensis DSM 27352.</title>
        <authorList>
            <person name="Gao J."/>
            <person name="Sun J."/>
        </authorList>
    </citation>
    <scope>NUCLEOTIDE SEQUENCE [LARGE SCALE GENOMIC DNA]</scope>
    <source>
        <strain evidence="2 3">DSM 27352</strain>
    </source>
</reference>
<organism evidence="2 3">
    <name type="scientific">Variovorax guangxiensis</name>
    <dbReference type="NCBI Taxonomy" id="1775474"/>
    <lineage>
        <taxon>Bacteria</taxon>
        <taxon>Pseudomonadati</taxon>
        <taxon>Pseudomonadota</taxon>
        <taxon>Betaproteobacteria</taxon>
        <taxon>Burkholderiales</taxon>
        <taxon>Comamonadaceae</taxon>
        <taxon>Variovorax</taxon>
    </lineage>
</organism>
<dbReference type="InterPro" id="IPR008136">
    <property type="entry name" value="CinA_C"/>
</dbReference>
<dbReference type="Pfam" id="PF02464">
    <property type="entry name" value="CinA"/>
    <property type="match status" value="1"/>
</dbReference>
<dbReference type="RefSeq" id="WP_126018563.1">
    <property type="nucleotide sequence ID" value="NZ_RXFT01000001.1"/>
</dbReference>
<dbReference type="AlphaFoldDB" id="A0A433MCM2"/>
<feature type="domain" description="CinA C-terminal" evidence="1">
    <location>
        <begin position="17"/>
        <end position="167"/>
    </location>
</feature>
<dbReference type="Proteomes" id="UP000281118">
    <property type="component" value="Unassembled WGS sequence"/>
</dbReference>
<dbReference type="InterPro" id="IPR036653">
    <property type="entry name" value="CinA-like_C"/>
</dbReference>